<dbReference type="VEuPathDB" id="FungiDB:GMDG_00467"/>
<feature type="transmembrane region" description="Helical" evidence="7">
    <location>
        <begin position="450"/>
        <end position="470"/>
    </location>
</feature>
<dbReference type="Gene3D" id="1.20.1250.20">
    <property type="entry name" value="MFS general substrate transporter like domains"/>
    <property type="match status" value="1"/>
</dbReference>
<keyword evidence="7" id="KW-0406">Ion transport</keyword>
<keyword evidence="5 7" id="KW-1133">Transmembrane helix</keyword>
<evidence type="ECO:0000313" key="9">
    <source>
        <dbReference type="EMBL" id="OAF62540.2"/>
    </source>
</evidence>
<sequence length="508" mass="56411">MDEERSPLFGTTAHAESVVPDGTTGDERRDSQVPARVTSRLYISHFLSTWNSRVFEFGAALYLASIFPGTLLPMSVYALARGAAAILFSPAIGQYIDTGNRLQVVRLSIVMQRLVVAGSCVAFYILAIGSPRTHGAETGLLVLLAVLACVEKLCAIMNLVSVERDWVVVVARDQAALRVINAQIRRIDLTCKLIGPLFIALINGMSTEAAILVNLGMNVASVAVEYFVIAQVYYEVPELQQPKTKPRDESLGRTERRGRFVHSWRNVRKVIQKSVYDFSLYFYHPAFLPSFASALLYLTVLSFAGQMVTYLLSAGYNSTQVGVARTLSVVIEVLATWMAPWLMGRIGPVRAGLWLVNWQIVCLMAGTAVFWVFSDQPNISASGLVVGTIFSRMGLRGFDLCTQIIIQEDVEAAHRGSFSSVEASWQNVFELCSYASTIIFSRPEQFRWPTLLSVIAIVAASILYTIFVYLRRGHLVHLSKWMEMVRSQKGKQRSREQGLRRIASSSDI</sequence>
<organism evidence="9">
    <name type="scientific">Pseudogymnoascus destructans</name>
    <dbReference type="NCBI Taxonomy" id="655981"/>
    <lineage>
        <taxon>Eukaryota</taxon>
        <taxon>Fungi</taxon>
        <taxon>Dikarya</taxon>
        <taxon>Ascomycota</taxon>
        <taxon>Pezizomycotina</taxon>
        <taxon>Leotiomycetes</taxon>
        <taxon>Thelebolales</taxon>
        <taxon>Thelebolaceae</taxon>
        <taxon>Pseudogymnoascus</taxon>
    </lineage>
</organism>
<dbReference type="Proteomes" id="UP000077154">
    <property type="component" value="Unassembled WGS sequence"/>
</dbReference>
<comment type="subcellular location">
    <subcellularLocation>
        <location evidence="1 7">Membrane</location>
        <topology evidence="1 7">Multi-pass membrane protein</topology>
    </subcellularLocation>
</comment>
<evidence type="ECO:0000256" key="6">
    <source>
        <dbReference type="ARBA" id="ARBA00023136"/>
    </source>
</evidence>
<dbReference type="PANTHER" id="PTHR11660">
    <property type="entry name" value="SOLUTE CARRIER FAMILY 40 MEMBER"/>
    <property type="match status" value="1"/>
</dbReference>
<proteinExistence type="inferred from homology"/>
<dbReference type="InterPro" id="IPR009716">
    <property type="entry name" value="Ferroportin-1"/>
</dbReference>
<accession>A0A177AL53</accession>
<keyword evidence="3 7" id="KW-0813">Transport</keyword>
<feature type="transmembrane region" description="Helical" evidence="7">
    <location>
        <begin position="278"/>
        <end position="303"/>
    </location>
</feature>
<dbReference type="RefSeq" id="XP_024327812.1">
    <property type="nucleotide sequence ID" value="XM_024464734.1"/>
</dbReference>
<evidence type="ECO:0000256" key="5">
    <source>
        <dbReference type="ARBA" id="ARBA00022989"/>
    </source>
</evidence>
<name>A0A177AL53_9PEZI</name>
<feature type="transmembrane region" description="Helical" evidence="7">
    <location>
        <begin position="354"/>
        <end position="373"/>
    </location>
</feature>
<evidence type="ECO:0000256" key="7">
    <source>
        <dbReference type="RuleBase" id="RU365065"/>
    </source>
</evidence>
<feature type="region of interest" description="Disordered" evidence="8">
    <location>
        <begin position="1"/>
        <end position="31"/>
    </location>
</feature>
<dbReference type="OrthoDB" id="648861at2759"/>
<evidence type="ECO:0000256" key="4">
    <source>
        <dbReference type="ARBA" id="ARBA00022692"/>
    </source>
</evidence>
<dbReference type="eggNOG" id="KOG2601">
    <property type="taxonomic scope" value="Eukaryota"/>
</dbReference>
<dbReference type="Pfam" id="PF06963">
    <property type="entry name" value="FPN1"/>
    <property type="match status" value="1"/>
</dbReference>
<feature type="transmembrane region" description="Helical" evidence="7">
    <location>
        <begin position="140"/>
        <end position="160"/>
    </location>
</feature>
<dbReference type="PANTHER" id="PTHR11660:SF57">
    <property type="entry name" value="SOLUTE CARRIER FAMILY 40 MEMBER"/>
    <property type="match status" value="1"/>
</dbReference>
<dbReference type="GeneID" id="36284141"/>
<reference evidence="9" key="1">
    <citation type="submission" date="2016-03" db="EMBL/GenBank/DDBJ databases">
        <title>Updated assembly of Pseudogymnoascus destructans, the fungus causing white-nose syndrome of bats.</title>
        <authorList>
            <person name="Palmer J.M."/>
            <person name="Drees K.P."/>
            <person name="Foster J.T."/>
            <person name="Lindner D.L."/>
        </authorList>
    </citation>
    <scope>NUCLEOTIDE SEQUENCE [LARGE SCALE GENOMIC DNA]</scope>
    <source>
        <strain evidence="9">20631-21</strain>
    </source>
</reference>
<feature type="transmembrane region" description="Helical" evidence="7">
    <location>
        <begin position="59"/>
        <end position="80"/>
    </location>
</feature>
<dbReference type="EMBL" id="KV441387">
    <property type="protein sequence ID" value="OAF62540.2"/>
    <property type="molecule type" value="Genomic_DNA"/>
</dbReference>
<dbReference type="GO" id="GO:0005381">
    <property type="term" value="F:iron ion transmembrane transporter activity"/>
    <property type="evidence" value="ECO:0007669"/>
    <property type="project" value="UniProtKB-UniRule"/>
</dbReference>
<feature type="transmembrane region" description="Helical" evidence="7">
    <location>
        <begin position="323"/>
        <end position="342"/>
    </location>
</feature>
<evidence type="ECO:0000256" key="1">
    <source>
        <dbReference type="ARBA" id="ARBA00004141"/>
    </source>
</evidence>
<dbReference type="AlphaFoldDB" id="A0A177AL53"/>
<comment type="function">
    <text evidence="7">May be involved in iron transport and iron homeostasis.</text>
</comment>
<dbReference type="CDD" id="cd17480">
    <property type="entry name" value="MFS_SLC40A1_like"/>
    <property type="match status" value="1"/>
</dbReference>
<comment type="caution">
    <text evidence="7">Lacks conserved residue(s) required for the propagation of feature annotation.</text>
</comment>
<keyword evidence="4 7" id="KW-0812">Transmembrane</keyword>
<evidence type="ECO:0000256" key="3">
    <source>
        <dbReference type="ARBA" id="ARBA00022448"/>
    </source>
</evidence>
<comment type="similarity">
    <text evidence="2 7">Belongs to the ferroportin (FP) (TC 2.A.100) family. SLC40A subfamily.</text>
</comment>
<feature type="transmembrane region" description="Helical" evidence="7">
    <location>
        <begin position="110"/>
        <end position="128"/>
    </location>
</feature>
<keyword evidence="6 7" id="KW-0472">Membrane</keyword>
<protein>
    <recommendedName>
        <fullName evidence="7">Solute carrier family 40 member</fullName>
    </recommendedName>
</protein>
<dbReference type="SUPFAM" id="SSF103473">
    <property type="entry name" value="MFS general substrate transporter"/>
    <property type="match status" value="1"/>
</dbReference>
<gene>
    <name evidence="9" type="ORF">VC83_01049</name>
</gene>
<evidence type="ECO:0000256" key="8">
    <source>
        <dbReference type="SAM" id="MobiDB-lite"/>
    </source>
</evidence>
<evidence type="ECO:0000256" key="2">
    <source>
        <dbReference type="ARBA" id="ARBA00006279"/>
    </source>
</evidence>
<dbReference type="InterPro" id="IPR036259">
    <property type="entry name" value="MFS_trans_sf"/>
</dbReference>
<dbReference type="GO" id="GO:0016020">
    <property type="term" value="C:membrane"/>
    <property type="evidence" value="ECO:0007669"/>
    <property type="project" value="UniProtKB-SubCell"/>
</dbReference>